<evidence type="ECO:0008006" key="3">
    <source>
        <dbReference type="Google" id="ProtNLM"/>
    </source>
</evidence>
<dbReference type="OMA" id="PQTAWLN"/>
<dbReference type="Gene3D" id="3.40.50.720">
    <property type="entry name" value="NAD(P)-binding Rossmann-like Domain"/>
    <property type="match status" value="1"/>
</dbReference>
<evidence type="ECO:0000313" key="1">
    <source>
        <dbReference type="EMBL" id="PCH38678.1"/>
    </source>
</evidence>
<dbReference type="EMBL" id="KB467942">
    <property type="protein sequence ID" value="PCH38678.1"/>
    <property type="molecule type" value="Genomic_DNA"/>
</dbReference>
<dbReference type="SUPFAM" id="SSF51735">
    <property type="entry name" value="NAD(P)-binding Rossmann-fold domains"/>
    <property type="match status" value="1"/>
</dbReference>
<accession>A0A2H3JLS4</accession>
<dbReference type="AlphaFoldDB" id="A0A2H3JLS4"/>
<proteinExistence type="predicted"/>
<reference evidence="1 2" key="1">
    <citation type="journal article" date="2012" name="Science">
        <title>The Paleozoic origin of enzymatic lignin decomposition reconstructed from 31 fungal genomes.</title>
        <authorList>
            <person name="Floudas D."/>
            <person name="Binder M."/>
            <person name="Riley R."/>
            <person name="Barry K."/>
            <person name="Blanchette R.A."/>
            <person name="Henrissat B."/>
            <person name="Martinez A.T."/>
            <person name="Otillar R."/>
            <person name="Spatafora J.W."/>
            <person name="Yadav J.S."/>
            <person name="Aerts A."/>
            <person name="Benoit I."/>
            <person name="Boyd A."/>
            <person name="Carlson A."/>
            <person name="Copeland A."/>
            <person name="Coutinho P.M."/>
            <person name="de Vries R.P."/>
            <person name="Ferreira P."/>
            <person name="Findley K."/>
            <person name="Foster B."/>
            <person name="Gaskell J."/>
            <person name="Glotzer D."/>
            <person name="Gorecki P."/>
            <person name="Heitman J."/>
            <person name="Hesse C."/>
            <person name="Hori C."/>
            <person name="Igarashi K."/>
            <person name="Jurgens J.A."/>
            <person name="Kallen N."/>
            <person name="Kersten P."/>
            <person name="Kohler A."/>
            <person name="Kuees U."/>
            <person name="Kumar T.K.A."/>
            <person name="Kuo A."/>
            <person name="LaButti K."/>
            <person name="Larrondo L.F."/>
            <person name="Lindquist E."/>
            <person name="Ling A."/>
            <person name="Lombard V."/>
            <person name="Lucas S."/>
            <person name="Lundell T."/>
            <person name="Martin R."/>
            <person name="McLaughlin D.J."/>
            <person name="Morgenstern I."/>
            <person name="Morin E."/>
            <person name="Murat C."/>
            <person name="Nagy L.G."/>
            <person name="Nolan M."/>
            <person name="Ohm R.A."/>
            <person name="Patyshakuliyeva A."/>
            <person name="Rokas A."/>
            <person name="Ruiz-Duenas F.J."/>
            <person name="Sabat G."/>
            <person name="Salamov A."/>
            <person name="Samejima M."/>
            <person name="Schmutz J."/>
            <person name="Slot J.C."/>
            <person name="St John F."/>
            <person name="Stenlid J."/>
            <person name="Sun H."/>
            <person name="Sun S."/>
            <person name="Syed K."/>
            <person name="Tsang A."/>
            <person name="Wiebenga A."/>
            <person name="Young D."/>
            <person name="Pisabarro A."/>
            <person name="Eastwood D.C."/>
            <person name="Martin F."/>
            <person name="Cullen D."/>
            <person name="Grigoriev I.V."/>
            <person name="Hibbett D.S."/>
        </authorList>
    </citation>
    <scope>NUCLEOTIDE SEQUENCE [LARGE SCALE GENOMIC DNA]</scope>
    <source>
        <strain evidence="1 2">MD-104</strain>
    </source>
</reference>
<gene>
    <name evidence="1" type="ORF">WOLCODRAFT_23505</name>
</gene>
<dbReference type="OrthoDB" id="16464at2759"/>
<name>A0A2H3JLS4_WOLCO</name>
<protein>
    <recommendedName>
        <fullName evidence="3">NAD(P)-binding protein</fullName>
    </recommendedName>
</protein>
<dbReference type="STRING" id="742152.A0A2H3JLS4"/>
<dbReference type="Proteomes" id="UP000218811">
    <property type="component" value="Unassembled WGS sequence"/>
</dbReference>
<keyword evidence="2" id="KW-1185">Reference proteome</keyword>
<sequence length="422" mass="46977">MTKPNAIIFGGLNTCSRALAAYLVPPDGEPLVEHLRIVDKYSVSPPTTYIGSDFPKVLEKPNVEYRQANLTIPSTVAGCFEPPAGSAPDARTYVFDLTGEIQWDRPEAVQIAHTLRVARLVGQEAARRGVAAYVRMMHPFYECKEKGAHDEKEDVRPDGVHGTWWHETLRTLGAIDGLNLVIVRKAIVYGPYIDYGPVMSFIAIGAVYGYLKQPVKGLWAPGKHPVHTVHATDVAGAFWACAEWMHRVGGRAKADELAGEEIPFRNDKKAAEIEGVISPETRVVAPLFHLEDDSQVTLAQFSNIVAAANDTTYEFHSFVINTMAKFKLEDVVEEINEEHVSVWTQMLTESEPPISSTPFSAYADVYQLKRHVVAFSADKLKRIVGYQLQRPQFEEAGLREIIEKLRAERTWPNAKPQPASES</sequence>
<organism evidence="1 2">
    <name type="scientific">Wolfiporia cocos (strain MD-104)</name>
    <name type="common">Brown rot fungus</name>
    <dbReference type="NCBI Taxonomy" id="742152"/>
    <lineage>
        <taxon>Eukaryota</taxon>
        <taxon>Fungi</taxon>
        <taxon>Dikarya</taxon>
        <taxon>Basidiomycota</taxon>
        <taxon>Agaricomycotina</taxon>
        <taxon>Agaricomycetes</taxon>
        <taxon>Polyporales</taxon>
        <taxon>Phaeolaceae</taxon>
        <taxon>Wolfiporia</taxon>
    </lineage>
</organism>
<evidence type="ECO:0000313" key="2">
    <source>
        <dbReference type="Proteomes" id="UP000218811"/>
    </source>
</evidence>
<dbReference type="InterPro" id="IPR036291">
    <property type="entry name" value="NAD(P)-bd_dom_sf"/>
</dbReference>